<comment type="caution">
    <text evidence="1">The sequence shown here is derived from an EMBL/GenBank/DDBJ whole genome shotgun (WGS) entry which is preliminary data.</text>
</comment>
<protein>
    <submittedName>
        <fullName evidence="1">Uncharacterized protein</fullName>
    </submittedName>
</protein>
<dbReference type="PATRIC" id="fig|797515.3.peg.33"/>
<dbReference type="Proteomes" id="UP000004625">
    <property type="component" value="Unassembled WGS sequence"/>
</dbReference>
<dbReference type="HOGENOM" id="CLU_2633655_0_0_9"/>
<name>G9ZJZ2_9LACO</name>
<dbReference type="RefSeq" id="WP_008210254.1">
    <property type="nucleotide sequence ID" value="NZ_JH414901.1"/>
</dbReference>
<accession>G9ZJZ2</accession>
<dbReference type="EMBL" id="AGEY01000002">
    <property type="protein sequence ID" value="EHM01641.1"/>
    <property type="molecule type" value="Genomic_DNA"/>
</dbReference>
<sequence>MNHTIGTTIIKTATQAMQHGQMVRLVLDGYPQRQVGLGDLVGYITGIKDHQLTFTNVMSQNRFVALADVKGIEFIMK</sequence>
<evidence type="ECO:0000313" key="2">
    <source>
        <dbReference type="Proteomes" id="UP000004625"/>
    </source>
</evidence>
<dbReference type="eggNOG" id="ENOG5030AY3">
    <property type="taxonomic scope" value="Bacteria"/>
</dbReference>
<organism evidence="1 2">
    <name type="scientific">Lentilactobacillus parafarraginis F0439</name>
    <dbReference type="NCBI Taxonomy" id="797515"/>
    <lineage>
        <taxon>Bacteria</taxon>
        <taxon>Bacillati</taxon>
        <taxon>Bacillota</taxon>
        <taxon>Bacilli</taxon>
        <taxon>Lactobacillales</taxon>
        <taxon>Lactobacillaceae</taxon>
        <taxon>Lentilactobacillus</taxon>
    </lineage>
</organism>
<reference evidence="1 2" key="1">
    <citation type="submission" date="2011-09" db="EMBL/GenBank/DDBJ databases">
        <authorList>
            <person name="Weinstock G."/>
            <person name="Sodergren E."/>
            <person name="Clifton S."/>
            <person name="Fulton L."/>
            <person name="Fulton B."/>
            <person name="Courtney L."/>
            <person name="Fronick C."/>
            <person name="Harrison M."/>
            <person name="Strong C."/>
            <person name="Farmer C."/>
            <person name="Delahaunty K."/>
            <person name="Markovic C."/>
            <person name="Hall O."/>
            <person name="Minx P."/>
            <person name="Tomlinson C."/>
            <person name="Mitreva M."/>
            <person name="Hou S."/>
            <person name="Chen J."/>
            <person name="Wollam A."/>
            <person name="Pepin K.H."/>
            <person name="Johnson M."/>
            <person name="Bhonagiri V."/>
            <person name="Zhang X."/>
            <person name="Suruliraj S."/>
            <person name="Warren W."/>
            <person name="Chinwalla A."/>
            <person name="Mardis E.R."/>
            <person name="Wilson R.K."/>
        </authorList>
    </citation>
    <scope>NUCLEOTIDE SEQUENCE [LARGE SCALE GENOMIC DNA]</scope>
    <source>
        <strain evidence="1 2">F0439</strain>
    </source>
</reference>
<proteinExistence type="predicted"/>
<dbReference type="STRING" id="797515.HMPREF9103_00038"/>
<gene>
    <name evidence="1" type="ORF">HMPREF9103_00038</name>
</gene>
<evidence type="ECO:0000313" key="1">
    <source>
        <dbReference type="EMBL" id="EHM01641.1"/>
    </source>
</evidence>
<dbReference type="AlphaFoldDB" id="G9ZJZ2"/>
<keyword evidence="2" id="KW-1185">Reference proteome</keyword>